<name>A0ABS3JDU0_9BACT</name>
<dbReference type="Proteomes" id="UP000664628">
    <property type="component" value="Unassembled WGS sequence"/>
</dbReference>
<comment type="caution">
    <text evidence="2">The sequence shown here is derived from an EMBL/GenBank/DDBJ whole genome shotgun (WGS) entry which is preliminary data.</text>
</comment>
<reference evidence="2 3" key="1">
    <citation type="submission" date="2021-03" db="EMBL/GenBank/DDBJ databases">
        <title>Fibrella sp. HMF5405 genome sequencing and assembly.</title>
        <authorList>
            <person name="Kang H."/>
            <person name="Kim H."/>
            <person name="Bae S."/>
            <person name="Joh K."/>
        </authorList>
    </citation>
    <scope>NUCLEOTIDE SEQUENCE [LARGE SCALE GENOMIC DNA]</scope>
    <source>
        <strain evidence="2 3">HMF5405</strain>
    </source>
</reference>
<dbReference type="EMBL" id="JAFMYW010000001">
    <property type="protein sequence ID" value="MBO0948158.1"/>
    <property type="molecule type" value="Genomic_DNA"/>
</dbReference>
<evidence type="ECO:0000313" key="3">
    <source>
        <dbReference type="Proteomes" id="UP000664628"/>
    </source>
</evidence>
<keyword evidence="3" id="KW-1185">Reference proteome</keyword>
<proteinExistence type="predicted"/>
<dbReference type="Pfam" id="PF01345">
    <property type="entry name" value="DUF11"/>
    <property type="match status" value="1"/>
</dbReference>
<gene>
    <name evidence="2" type="ORF">J2I46_06160</name>
</gene>
<dbReference type="InterPro" id="IPR011042">
    <property type="entry name" value="6-blade_b-propeller_TolB-like"/>
</dbReference>
<dbReference type="Gene3D" id="2.60.40.1170">
    <property type="entry name" value="Mu homology domain, subdomain B"/>
    <property type="match status" value="1"/>
</dbReference>
<sequence>MKELYAILRSRLSRQQAVWAFFLVVDLCVLSFSVQAQAPCSDFAVVVSNWSDASLQRFDGSTGNYERQLATGIGQRINSVMQYPKPNGNLYLSGYEEVNVVDAFTGTLQFSFSGGPFSGLTEQIVMGADGAIYVANEGTGAGSGSIARYNATTGAYIDTFISFTTYQPNGLAQDAAGNWYVSTRNSPSEVRKYSSTGTLLGVVTTMGASATGGGLKVFNNELYVVTTNSPQTVEVYSLPVTSFPATPARTIVTGGSTFVGIDFGPDNNLYLAEFYGSKISVWDPVTGTSVATLTNGLISTPHGIGFTTCTAVPCTLLVTATPGTCEPATNQYTVTGTISLTAATAGTATITDGTTSTTIAVAASATSVAYSLSGLTSGTGSHTVVVSLPSCGTTTAIYSAPASCTVAPCGLALTVTPGICEMATNTYVLSGSLVATNVPTSGTITISSGAFANRTIAIPAGNASGPLSYSGLISNGQTFTVTASFSDTACTPVSRTYTAPASCSVAPICAMSAIASAGLCATATNTYSASVVVALTNAPAGTITVSLPNAAPITQVLAANTSSFTAVFAGLTSDGTSHTATISLPGCGSTTALFTAPASCSVAPVCTLNAVVTAGICQSATNTFSTTAVVTLTNPTVGVLTITDGPASQTFATTAVTTATFTAVFAGILSDGASRTLTASLPGCATRTSLYSAPASCSVAPICSLSATATAGLCASATNAYSSTAVVVLTNPTAGTLTITDGPQSATFITTAGSSATFTVGFAGLVSDGSVHTVQATLPGCSTTSTTYTAPASCSVAPVCSVSVSVSVGTCATATNTYSATAIVTAQNPPAGASLSVTTGGRTLVFSTTAISQNTFTATFNGLLSDGAIHPVVVTLPGCGSTSAAYTAPASCSVAPVCSLSALVSTGQCATATNTFSNTVTVALTNPTAGTLTVSDGIRSVTFAVAATTGSVIAPAVFNGLMSDGTSHTVTVSLPGCSSLATTYTAPVACTAGSAAYAITKTVDLRRVERSGIVTYTVSLTNTSNVTGTNLVVSDQLSTTAVTFVGSATASTGTFTPGGSSGNWSIPSLVAGQVATLRFMVQLNEEGITYNKVTAPDGTTASVCTTVPFHVCAATPFLIDITVAHGDAPYQWSRNGQPIAGVSSNTLSVTALGEYSVVSQAAGGCPDGSCCLFVVEETPAPSLTAIATAANCINGVPASDAKITLIGSSTNAASYNITPGNSFTAANPIFSTNQLLTSVVGGVLLANQPNPALAPGQVYTIRVYTADGCFADTTATVPPAQCNCPTSVCTPIKVTRIR</sequence>
<organism evidence="2 3">
    <name type="scientific">Fibrella forsythiae</name>
    <dbReference type="NCBI Taxonomy" id="2817061"/>
    <lineage>
        <taxon>Bacteria</taxon>
        <taxon>Pseudomonadati</taxon>
        <taxon>Bacteroidota</taxon>
        <taxon>Cytophagia</taxon>
        <taxon>Cytophagales</taxon>
        <taxon>Spirosomataceae</taxon>
        <taxon>Fibrella</taxon>
    </lineage>
</organism>
<evidence type="ECO:0000259" key="1">
    <source>
        <dbReference type="Pfam" id="PF01345"/>
    </source>
</evidence>
<dbReference type="Gene3D" id="2.120.10.30">
    <property type="entry name" value="TolB, C-terminal domain"/>
    <property type="match status" value="1"/>
</dbReference>
<evidence type="ECO:0000313" key="2">
    <source>
        <dbReference type="EMBL" id="MBO0948158.1"/>
    </source>
</evidence>
<protein>
    <submittedName>
        <fullName evidence="2">DUF11 domain-containing protein</fullName>
    </submittedName>
</protein>
<dbReference type="SUPFAM" id="SSF63829">
    <property type="entry name" value="Calcium-dependent phosphotriesterase"/>
    <property type="match status" value="1"/>
</dbReference>
<accession>A0ABS3JDU0</accession>
<dbReference type="InterPro" id="IPR001434">
    <property type="entry name" value="OmcB-like_DUF11"/>
</dbReference>
<dbReference type="RefSeq" id="WP_207328071.1">
    <property type="nucleotide sequence ID" value="NZ_JAFMYW010000001.1"/>
</dbReference>
<feature type="domain" description="DUF11" evidence="1">
    <location>
        <begin position="998"/>
        <end position="1095"/>
    </location>
</feature>